<dbReference type="PANTHER" id="PTHR33573">
    <property type="entry name" value="CASP-LIKE PROTEIN 4A4"/>
    <property type="match status" value="1"/>
</dbReference>
<reference evidence="10 11" key="1">
    <citation type="journal article" date="2021" name="Commun. Biol.">
        <title>The genome of Shorea leprosula (Dipterocarpaceae) highlights the ecological relevance of drought in aseasonal tropical rainforests.</title>
        <authorList>
            <person name="Ng K.K.S."/>
            <person name="Kobayashi M.J."/>
            <person name="Fawcett J.A."/>
            <person name="Hatakeyama M."/>
            <person name="Paape T."/>
            <person name="Ng C.H."/>
            <person name="Ang C.C."/>
            <person name="Tnah L.H."/>
            <person name="Lee C.T."/>
            <person name="Nishiyama T."/>
            <person name="Sese J."/>
            <person name="O'Brien M.J."/>
            <person name="Copetti D."/>
            <person name="Mohd Noor M.I."/>
            <person name="Ong R.C."/>
            <person name="Putra M."/>
            <person name="Sireger I.Z."/>
            <person name="Indrioko S."/>
            <person name="Kosugi Y."/>
            <person name="Izuno A."/>
            <person name="Isagi Y."/>
            <person name="Lee S.L."/>
            <person name="Shimizu K.K."/>
        </authorList>
    </citation>
    <scope>NUCLEOTIDE SEQUENCE [LARGE SCALE GENOMIC DNA]</scope>
    <source>
        <strain evidence="10">214</strain>
    </source>
</reference>
<dbReference type="InterPro" id="IPR006702">
    <property type="entry name" value="CASP_dom"/>
</dbReference>
<evidence type="ECO:0000313" key="10">
    <source>
        <dbReference type="EMBL" id="GKV05273.1"/>
    </source>
</evidence>
<feature type="transmembrane region" description="Helical" evidence="8">
    <location>
        <begin position="91"/>
        <end position="108"/>
    </location>
</feature>
<keyword evidence="7 8" id="KW-0472">Membrane</keyword>
<evidence type="ECO:0000259" key="9">
    <source>
        <dbReference type="Pfam" id="PF04535"/>
    </source>
</evidence>
<name>A0AAV5J5J3_9ROSI</name>
<proteinExistence type="inferred from homology"/>
<keyword evidence="6 8" id="KW-1133">Transmembrane helix</keyword>
<evidence type="ECO:0000256" key="8">
    <source>
        <dbReference type="RuleBase" id="RU361233"/>
    </source>
</evidence>
<evidence type="ECO:0000256" key="1">
    <source>
        <dbReference type="ARBA" id="ARBA00004651"/>
    </source>
</evidence>
<comment type="subcellular location">
    <subcellularLocation>
        <location evidence="1 8">Cell membrane</location>
        <topology evidence="1 8">Multi-pass membrane protein</topology>
    </subcellularLocation>
</comment>
<dbReference type="EMBL" id="BPVZ01000023">
    <property type="protein sequence ID" value="GKV05273.1"/>
    <property type="molecule type" value="Genomic_DNA"/>
</dbReference>
<comment type="caution">
    <text evidence="10">The sequence shown here is derived from an EMBL/GenBank/DDBJ whole genome shotgun (WGS) entry which is preliminary data.</text>
</comment>
<keyword evidence="5 8" id="KW-0812">Transmembrane</keyword>
<evidence type="ECO:0000256" key="6">
    <source>
        <dbReference type="ARBA" id="ARBA00022989"/>
    </source>
</evidence>
<evidence type="ECO:0000256" key="4">
    <source>
        <dbReference type="ARBA" id="ARBA00022475"/>
    </source>
</evidence>
<dbReference type="Pfam" id="PF04535">
    <property type="entry name" value="CASP_dom"/>
    <property type="match status" value="1"/>
</dbReference>
<comment type="subunit">
    <text evidence="3 8">Homodimer and heterodimers.</text>
</comment>
<evidence type="ECO:0000313" key="11">
    <source>
        <dbReference type="Proteomes" id="UP001054252"/>
    </source>
</evidence>
<organism evidence="10 11">
    <name type="scientific">Rubroshorea leprosula</name>
    <dbReference type="NCBI Taxonomy" id="152421"/>
    <lineage>
        <taxon>Eukaryota</taxon>
        <taxon>Viridiplantae</taxon>
        <taxon>Streptophyta</taxon>
        <taxon>Embryophyta</taxon>
        <taxon>Tracheophyta</taxon>
        <taxon>Spermatophyta</taxon>
        <taxon>Magnoliopsida</taxon>
        <taxon>eudicotyledons</taxon>
        <taxon>Gunneridae</taxon>
        <taxon>Pentapetalae</taxon>
        <taxon>rosids</taxon>
        <taxon>malvids</taxon>
        <taxon>Malvales</taxon>
        <taxon>Dipterocarpaceae</taxon>
        <taxon>Rubroshorea</taxon>
    </lineage>
</organism>
<gene>
    <name evidence="10" type="ORF">SLEP1_g17303</name>
</gene>
<comment type="similarity">
    <text evidence="2 8">Belongs to the Casparian strip membrane proteins (CASP) family.</text>
</comment>
<sequence>MKPQAGSLVNQTLYNGETNQAHSKSKAADTTEKSYVFIRDRDRDEETRYVFYTAVVAAAYTLLQIPFAIYNLKNDKRMINFLRKFDFYADGLISLLLGTGVDAGFAVTNELKQLIDHLIFEDWGTDDPKSAFANFLNKVYGGTGLLLGAFICMIVLLALSSANRNARDSSLNNNYSASIQL</sequence>
<evidence type="ECO:0000256" key="3">
    <source>
        <dbReference type="ARBA" id="ARBA00011489"/>
    </source>
</evidence>
<comment type="caution">
    <text evidence="8">Lacks conserved residue(s) required for the propagation of feature annotation.</text>
</comment>
<feature type="transmembrane region" description="Helical" evidence="8">
    <location>
        <begin position="49"/>
        <end position="70"/>
    </location>
</feature>
<evidence type="ECO:0000256" key="5">
    <source>
        <dbReference type="ARBA" id="ARBA00022692"/>
    </source>
</evidence>
<protein>
    <recommendedName>
        <fullName evidence="8">CASP-like protein</fullName>
    </recommendedName>
</protein>
<evidence type="ECO:0000256" key="7">
    <source>
        <dbReference type="ARBA" id="ARBA00023136"/>
    </source>
</evidence>
<feature type="domain" description="Casparian strip membrane protein" evidence="9">
    <location>
        <begin position="47"/>
        <end position="120"/>
    </location>
</feature>
<keyword evidence="11" id="KW-1185">Reference proteome</keyword>
<dbReference type="AlphaFoldDB" id="A0AAV5J5J3"/>
<keyword evidence="4 8" id="KW-1003">Cell membrane</keyword>
<dbReference type="Proteomes" id="UP001054252">
    <property type="component" value="Unassembled WGS sequence"/>
</dbReference>
<dbReference type="PANTHER" id="PTHR33573:SF17">
    <property type="entry name" value="CASP-LIKE PROTEIN 4D1"/>
    <property type="match status" value="1"/>
</dbReference>
<dbReference type="GO" id="GO:0005886">
    <property type="term" value="C:plasma membrane"/>
    <property type="evidence" value="ECO:0007669"/>
    <property type="project" value="UniProtKB-SubCell"/>
</dbReference>
<evidence type="ECO:0000256" key="2">
    <source>
        <dbReference type="ARBA" id="ARBA00007651"/>
    </source>
</evidence>
<accession>A0AAV5J5J3</accession>
<feature type="transmembrane region" description="Helical" evidence="8">
    <location>
        <begin position="139"/>
        <end position="159"/>
    </location>
</feature>